<organism evidence="1 2">
    <name type="scientific">Parelaphostrongylus tenuis</name>
    <name type="common">Meningeal worm</name>
    <dbReference type="NCBI Taxonomy" id="148309"/>
    <lineage>
        <taxon>Eukaryota</taxon>
        <taxon>Metazoa</taxon>
        <taxon>Ecdysozoa</taxon>
        <taxon>Nematoda</taxon>
        <taxon>Chromadorea</taxon>
        <taxon>Rhabditida</taxon>
        <taxon>Rhabditina</taxon>
        <taxon>Rhabditomorpha</taxon>
        <taxon>Strongyloidea</taxon>
        <taxon>Metastrongylidae</taxon>
        <taxon>Parelaphostrongylus</taxon>
    </lineage>
</organism>
<accession>A0AAD5N4J9</accession>
<gene>
    <name evidence="1" type="ORF">KIN20_015795</name>
</gene>
<evidence type="ECO:0000313" key="1">
    <source>
        <dbReference type="EMBL" id="KAJ1357614.1"/>
    </source>
</evidence>
<name>A0AAD5N4J9_PARTN</name>
<sequence>MLLMSKFAYGRDSFDRGAERNGKTVASVLVLACRMCFLRPKENQGPITAQPQSWQLLKKNQLKFATTKTRGRNHIRTLKWCGSALGHRRKRPIGLLQRKTSKSTLLAISIEFQWA</sequence>
<keyword evidence="2" id="KW-1185">Reference proteome</keyword>
<evidence type="ECO:0000313" key="2">
    <source>
        <dbReference type="Proteomes" id="UP001196413"/>
    </source>
</evidence>
<dbReference type="EMBL" id="JAHQIW010003201">
    <property type="protein sequence ID" value="KAJ1357614.1"/>
    <property type="molecule type" value="Genomic_DNA"/>
</dbReference>
<dbReference type="AlphaFoldDB" id="A0AAD5N4J9"/>
<proteinExistence type="predicted"/>
<reference evidence="1" key="1">
    <citation type="submission" date="2021-06" db="EMBL/GenBank/DDBJ databases">
        <title>Parelaphostrongylus tenuis whole genome reference sequence.</title>
        <authorList>
            <person name="Garwood T.J."/>
            <person name="Larsen P.A."/>
            <person name="Fountain-Jones N.M."/>
            <person name="Garbe J.R."/>
            <person name="Macchietto M.G."/>
            <person name="Kania S.A."/>
            <person name="Gerhold R.W."/>
            <person name="Richards J.E."/>
            <person name="Wolf T.M."/>
        </authorList>
    </citation>
    <scope>NUCLEOTIDE SEQUENCE</scope>
    <source>
        <strain evidence="1">MNPRO001-30</strain>
        <tissue evidence="1">Meninges</tissue>
    </source>
</reference>
<comment type="caution">
    <text evidence="1">The sequence shown here is derived from an EMBL/GenBank/DDBJ whole genome shotgun (WGS) entry which is preliminary data.</text>
</comment>
<dbReference type="Proteomes" id="UP001196413">
    <property type="component" value="Unassembled WGS sequence"/>
</dbReference>
<protein>
    <submittedName>
        <fullName evidence="1">Uncharacterized protein</fullName>
    </submittedName>
</protein>